<proteinExistence type="predicted"/>
<evidence type="ECO:0000313" key="3">
    <source>
        <dbReference type="Proteomes" id="UP000184356"/>
    </source>
</evidence>
<dbReference type="GeneID" id="63760349"/>
<accession>A0A1L9TY66</accession>
<dbReference type="Proteomes" id="UP000184356">
    <property type="component" value="Unassembled WGS sequence"/>
</dbReference>
<reference evidence="3" key="1">
    <citation type="journal article" date="2017" name="Genome Biol.">
        <title>Comparative genomics reveals high biological diversity and specific adaptations in the industrially and medically important fungal genus Aspergillus.</title>
        <authorList>
            <person name="de Vries R.P."/>
            <person name="Riley R."/>
            <person name="Wiebenga A."/>
            <person name="Aguilar-Osorio G."/>
            <person name="Amillis S."/>
            <person name="Uchima C.A."/>
            <person name="Anderluh G."/>
            <person name="Asadollahi M."/>
            <person name="Askin M."/>
            <person name="Barry K."/>
            <person name="Battaglia E."/>
            <person name="Bayram O."/>
            <person name="Benocci T."/>
            <person name="Braus-Stromeyer S.A."/>
            <person name="Caldana C."/>
            <person name="Canovas D."/>
            <person name="Cerqueira G.C."/>
            <person name="Chen F."/>
            <person name="Chen W."/>
            <person name="Choi C."/>
            <person name="Clum A."/>
            <person name="Dos Santos R.A."/>
            <person name="Damasio A.R."/>
            <person name="Diallinas G."/>
            <person name="Emri T."/>
            <person name="Fekete E."/>
            <person name="Flipphi M."/>
            <person name="Freyberg S."/>
            <person name="Gallo A."/>
            <person name="Gournas C."/>
            <person name="Habgood R."/>
            <person name="Hainaut M."/>
            <person name="Harispe M.L."/>
            <person name="Henrissat B."/>
            <person name="Hilden K.S."/>
            <person name="Hope R."/>
            <person name="Hossain A."/>
            <person name="Karabika E."/>
            <person name="Karaffa L."/>
            <person name="Karanyi Z."/>
            <person name="Krasevec N."/>
            <person name="Kuo A."/>
            <person name="Kusch H."/>
            <person name="LaButti K."/>
            <person name="Lagendijk E.L."/>
            <person name="Lapidus A."/>
            <person name="Levasseur A."/>
            <person name="Lindquist E."/>
            <person name="Lipzen A."/>
            <person name="Logrieco A.F."/>
            <person name="MacCabe A."/>
            <person name="Maekelae M.R."/>
            <person name="Malavazi I."/>
            <person name="Melin P."/>
            <person name="Meyer V."/>
            <person name="Mielnichuk N."/>
            <person name="Miskei M."/>
            <person name="Molnar A.P."/>
            <person name="Mule G."/>
            <person name="Ngan C.Y."/>
            <person name="Orejas M."/>
            <person name="Orosz E."/>
            <person name="Ouedraogo J.P."/>
            <person name="Overkamp K.M."/>
            <person name="Park H.-S."/>
            <person name="Perrone G."/>
            <person name="Piumi F."/>
            <person name="Punt P.J."/>
            <person name="Ram A.F."/>
            <person name="Ramon A."/>
            <person name="Rauscher S."/>
            <person name="Record E."/>
            <person name="Riano-Pachon D.M."/>
            <person name="Robert V."/>
            <person name="Roehrig J."/>
            <person name="Ruller R."/>
            <person name="Salamov A."/>
            <person name="Salih N.S."/>
            <person name="Samson R.A."/>
            <person name="Sandor E."/>
            <person name="Sanguinetti M."/>
            <person name="Schuetze T."/>
            <person name="Sepcic K."/>
            <person name="Shelest E."/>
            <person name="Sherlock G."/>
            <person name="Sophianopoulou V."/>
            <person name="Squina F.M."/>
            <person name="Sun H."/>
            <person name="Susca A."/>
            <person name="Todd R.B."/>
            <person name="Tsang A."/>
            <person name="Unkles S.E."/>
            <person name="van de Wiele N."/>
            <person name="van Rossen-Uffink D."/>
            <person name="Oliveira J.V."/>
            <person name="Vesth T.C."/>
            <person name="Visser J."/>
            <person name="Yu J.-H."/>
            <person name="Zhou M."/>
            <person name="Andersen M.R."/>
            <person name="Archer D.B."/>
            <person name="Baker S.E."/>
            <person name="Benoit I."/>
            <person name="Brakhage A.A."/>
            <person name="Braus G.H."/>
            <person name="Fischer R."/>
            <person name="Frisvad J.C."/>
            <person name="Goldman G.H."/>
            <person name="Houbraken J."/>
            <person name="Oakley B."/>
            <person name="Pocsi I."/>
            <person name="Scazzocchio C."/>
            <person name="Seiboth B."/>
            <person name="vanKuyk P.A."/>
            <person name="Wortman J."/>
            <person name="Dyer P.S."/>
            <person name="Grigoriev I.V."/>
        </authorList>
    </citation>
    <scope>NUCLEOTIDE SEQUENCE [LARGE SCALE GENOMIC DNA]</scope>
    <source>
        <strain evidence="3">CBS 593.65</strain>
    </source>
</reference>
<gene>
    <name evidence="2" type="ORF">ASPSYDRAFT_26393</name>
</gene>
<evidence type="ECO:0000256" key="1">
    <source>
        <dbReference type="SAM" id="MobiDB-lite"/>
    </source>
</evidence>
<dbReference type="OrthoDB" id="5599552at2759"/>
<feature type="compositionally biased region" description="Polar residues" evidence="1">
    <location>
        <begin position="221"/>
        <end position="232"/>
    </location>
</feature>
<feature type="region of interest" description="Disordered" evidence="1">
    <location>
        <begin position="356"/>
        <end position="381"/>
    </location>
</feature>
<organism evidence="2 3">
    <name type="scientific">Aspergillus sydowii CBS 593.65</name>
    <dbReference type="NCBI Taxonomy" id="1036612"/>
    <lineage>
        <taxon>Eukaryota</taxon>
        <taxon>Fungi</taxon>
        <taxon>Dikarya</taxon>
        <taxon>Ascomycota</taxon>
        <taxon>Pezizomycotina</taxon>
        <taxon>Eurotiomycetes</taxon>
        <taxon>Eurotiomycetidae</taxon>
        <taxon>Eurotiales</taxon>
        <taxon>Aspergillaceae</taxon>
        <taxon>Aspergillus</taxon>
        <taxon>Aspergillus subgen. Nidulantes</taxon>
    </lineage>
</organism>
<dbReference type="RefSeq" id="XP_040708197.1">
    <property type="nucleotide sequence ID" value="XM_040844276.1"/>
</dbReference>
<feature type="compositionally biased region" description="Basic and acidic residues" evidence="1">
    <location>
        <begin position="870"/>
        <end position="879"/>
    </location>
</feature>
<name>A0A1L9TY66_9EURO</name>
<feature type="compositionally biased region" description="Basic and acidic residues" evidence="1">
    <location>
        <begin position="196"/>
        <end position="208"/>
    </location>
</feature>
<protein>
    <submittedName>
        <fullName evidence="2">Uncharacterized protein</fullName>
    </submittedName>
</protein>
<feature type="region of interest" description="Disordered" evidence="1">
    <location>
        <begin position="73"/>
        <end position="276"/>
    </location>
</feature>
<sequence length="896" mass="99248">MTTYQRNRSSVSAPEPEYGDLEIRCTWSGEYDEFVNVKISLEVKCVPNTQLQLLNVRSPGIFLHESFLERVSETENHTDNEEFGTPRSPLFGFSPLAHNRSRDSRSKPGNDNMFGDIRMPDDRPTLQENEETPAASEGSHSNLKAHITEPALASPVSSASSIRTPCSPESKKERLIRSRKRSATDADLPDSGSDGDCERGGSLEDVTNRKARQLNPVAPTGDQNTAKSNSKSVNRRDFACPRSPRKLGPTKIPSLIVPNENINPGSPSRLPGGASTTQSVGVFGQSAFKAKQAQTPSLIPISSSGGYSDTPVSAVLVDTAVGSYLTEDVSESSATASGTTQIKPTRVARVRFRLPSDGTTETESLDGRPLSSVTSRDLEMEPEERTIEFNGINDEAKSCYLPRNLRETDCRGERPRPSDRPEVEETDGLVFLKNPKRVRPSTFKVSMTIAIYLTLQNNNGWNDFEIPGIPKTGPGRIGVLLFLMPDDHGLEIRTTNVNRATFVENCLVAEFANSGSLVLPLRRCDREYCGNIADFTVNQEIVSHTIVKTSTASDGSDKSVIQMRCHAVCFIALYNRCFWSNRCTIFLYVDGGPNGCFECDVTSQKHAMKKILIEANENAPMGVSRIQVTCSPTSMNTLYVKWKMEFPGQRAAYWVPRIYPISYKSHERRQESLRYSLLEVLNDPSYLCSGAETTEIECDSDSEFTQSYEHIEIVSERENGEPENTPFQQKAEQSFLSHIERVVQPRLACYNQNPISLLKQALVGVFCLAFLRVAFGVRAYSGNLGQTLSPLTQAPLQTPGQTGHVEWTPSEKLCEKDQINSNDQVSSTTGPEILNVLNGYTNVNVAVEEKESVGNEEEQLKEDVGMESGTDDHEHEESAVSFRDRIDYWLGWPGPV</sequence>
<dbReference type="EMBL" id="KV878582">
    <property type="protein sequence ID" value="OJJ64391.1"/>
    <property type="molecule type" value="Genomic_DNA"/>
</dbReference>
<dbReference type="AlphaFoldDB" id="A0A1L9TY66"/>
<feature type="region of interest" description="Disordered" evidence="1">
    <location>
        <begin position="850"/>
        <end position="879"/>
    </location>
</feature>
<evidence type="ECO:0000313" key="2">
    <source>
        <dbReference type="EMBL" id="OJJ64391.1"/>
    </source>
</evidence>
<keyword evidence="3" id="KW-1185">Reference proteome</keyword>
<feature type="compositionally biased region" description="Low complexity" evidence="1">
    <location>
        <begin position="150"/>
        <end position="161"/>
    </location>
</feature>
<dbReference type="VEuPathDB" id="FungiDB:ASPSYDRAFT_26393"/>